<sequence length="3124" mass="324231">MTLLIAVFGAGAVAAPVAAAPAAPDVSQSTEEPADEQSSPPGGSDESSTAADPTTSEDTESTDPAPEDTTTTEPTPEETPSPGLEESPSTDATTSDETTSAKSTPEDAEGAEAEQPGADAGVIAPLSTSPGTSWIRTENTFYAYVAAGENLDISFAKHADGNNDTDADVTVRGPGGVMETCTALAADGADSGCSWTDLSSGTPGIWQIDFTPVGETSDFYDWTIDVQDGSGTISGRVYSERYGISQRSAETSGVTLWYVSEQGFQYRADYNNYNGINSSFASNATGVAEIDTCVSAYRSMQSDVGQYSDASSLWVPPPGECGDPYKIFFETPSTSLPATAELWDGTTQWLQPPVTRPTLDNLAFTRNSPSTSAGEFTFDVADFTGQLTILIDANDDGDYTDAVDTTVPAAVTQDGTVTVAFDGLDGQGDPISSTEAINARVAITQAGEIHFVNGDVETRDGLQVEALNGPGVGSSTLYWDDTDLETDGRICQTPELDGTAGVDSAGGVHGWPCSPTAGNQNDGESGSWGDTRNIDDWTYQAVDVSDEAAIPGAGLPSPYPQCVGTAFMVINDPSDWYDVDLVTGEPGLLEDDLGGADDIRVNAIGYSMVDDRVYGIDLTATSPVERTGYVVVIGADGAAQRIGPVDGLAGAGFVNTGDVSPDGTLYATAGSGGTTIWAIDVDPNSPDFLTMSTVTRKDTDGDAGGTDIGSDWAFGPDGVLYSIRNDGSLVTVDPATGEVDLVGPIDGLSGGGGAQFFDGEGFMYVYGSGVLYRADLDALEATEFGTGPSVTEADGARCPLAPLPVDFGDAPDGYGTLLADDGPRHAIPGYDVDANTAPLMLGSSIDIEDDGQPNADATGDDANGTAAEDGVGSPIQVTAGQTTTVTVSATNNTGDPATLVGWIDLDGSGTFDDGESVVEPVLANSGTDEYDLVFPAASTGADSYARFRLFPGTVADADASPTGPAAAGEVEDYTVEMLPAPPIFLGCSNLVTFDEDNAGWRAATTVRGDEIQMQPQPVEWGADAGNPGGGLIEDDLDGQWTELWTPELAANGYTTDYSFAIGESLQFDYRNNTGIDVDVYVGIVGANGSYYWYNFRPQIADATQWTRVIVPIDASQWHTQFNNATGPYGPAPTAAAFEAAIANVDRFTFSIEGQTGPDRTAFDNFGQPCDDRGDAPASYGTLLSDDGPSHRAIGYDEDANTAPVMLGSAIDIEDDGQPNADATGDDANNAADEDGVAFNPALGYPNATLRTGVDPTSLQQIENTLEVEASADGFVSVWVDWNIDGDFDDAGEQVASAEAVTAGVNDITFAQGTNPPDIETYVRVRYSTDDTAIADPTGPAPDGEVEDYQVLIERLVQPDVCVDTGNEYYAFTFNPPAPADLEGTGGPGSSVRFRDVAVVEGVPVDLFIETISGTMNANQAPPNGYRSGDGISFGADDAQWQVATDAVLRYAFYEAGTNNPTPVNAVFTVNDMDDHGGGRLESATFSAADLASYAVTQGSAVTITETGGNVEFTGNANSAGAPESRFQVVLEGVDTMDVGWTGFGGSGYGFDGDKDLALDPACEDFGDAPDTYSTTLADDGPRHTIVPGLLLGSEIDFDADGQPGPDADADDSDRLADEDGVADEVVVTVGDETTVTVSATNTTADDATLAGWIDLDGSGTFDAGELVTVAVPAGSGTADYDLTFPAGTTSADTFARFRLFPGTVADADASPVGPAAAGEVEDYPVTAVPLPPFQCGTNAPGILFQREPVTAFAIEMVTGEDEVIAPDFHENNINAIGYNVLDDYVYGWDIRDGYMVRVGSDGNVEPLDVPTGDYTGDGYSIIGDVDDNGHYWFVSDGRLYQVDLDSTSPDFMSVLHAQDYTGGTLVAADWAYVPGTDALYGIGTNANGDRTLVRFDRTTHTFTTEGVLTGDVAAGGAMYADADGFLYVSNNGNGVIRRVDIDNLTMTKFTEGPASGNNDGARCPSPIYTDYGDAPNDYDTELGDDGPRHGIPDYDEAAGTAPLMLGATVDFETDGQPSSAADGDAADEDGVADAIEVEPGLETTVSVSATNNTGEAATLAGWIDLDGSGTFDAGELITATVPAGSGTADYDLTFPVGTTTADTFARFRLFPGTVADADALPTGPAAAGEVEDYPVTVLERELEIEKTSDATEDARPGDVVTYTVTARNTGTADYTTENPAVVLDDLSGVLDDAAYNNDAQASDGPAPSYADPLISWVGELPAGQAVTIEYTVTLATGGDGEVRNVAFGPECDPADADCDTTTPECDPPQDGVDPDTGLPCAETELLLPHLEHTKVADTTELPEDGGVVNYTITVENVGPGVFTATAPGTLTDDLSAVLDDGTYNGDVSVDVGAVTFDQAGESIEWEGALGVTDTATITYSVTYDSSTGDNRLVNVACVPAELAVDPADPCRSVRIPGSELQDRKTVNPASGTSVVAGQDVTYTLYFENTGEADATVDTFDDISDVLDDATLSGGPTTSDPALTAVLNGDQIDITGTVPVGATYTVEYTVTVDAFADQGDHVLGNVLGGEEGCPEVDPTCRTTNPVRHLSVEKTSDAAADVNTGDTVEYTVTVTNDGEGDYTAQTPAVAQDDLTGVLDDATYNGDASASAGTVSYAAPVLTWTGALAAGDSETFTYTVSVTNAGDHIMENVAGPVCSDPEICDPPVTVVTELPHIVPDKSSNPASGEELLAGDVVTYTLSWTNDGEAEGPVDSTDDLSDILDDGDVTSEPVSSDPAVTAVRNGDEIRVTGLLQPGQSVTVVYEVTIKADGERGDNIAGNVLTPDVPPQVCADDAEDCEEFPPPTTEHPIGELEDWKSVDPASGGTVQPGEEVTYTLSFENTGEADVPVDRDDVLTQVLDDATLTTTAASSDPALTVSQLTGERFTITGTLTPGQVVTVTYTVTVNADGDRGDDRLGNFLVPTGQEPPEECEPADDERADCTVNHVSNVVPSKTADPESGTEVDPGQDVTYTLTFDNVSTNPDAAAAPIGYTDHLGDVLDDAELTDGPVSSSSDVDVTTEDEAILITGAVASGETVTVTYTVTVDEYEGQDDHHLGNVLAVTGEDPVCAEDSDLCTSHDLVPPPADPDQPPSLPDTGTDAWIYASAAILLTLTGALILTTRRRNAD</sequence>
<dbReference type="InterPro" id="IPR045474">
    <property type="entry name" value="GEVED"/>
</dbReference>
<dbReference type="Pfam" id="PF20009">
    <property type="entry name" value="GEVED"/>
    <property type="match status" value="4"/>
</dbReference>
<reference evidence="10" key="1">
    <citation type="journal article" date="2019" name="Int. J. Syst. Evol. Microbiol.">
        <title>The Global Catalogue of Microorganisms (GCM) 10K type strain sequencing project: providing services to taxonomists for standard genome sequencing and annotation.</title>
        <authorList>
            <consortium name="The Broad Institute Genomics Platform"/>
            <consortium name="The Broad Institute Genome Sequencing Center for Infectious Disease"/>
            <person name="Wu L."/>
            <person name="Ma J."/>
        </authorList>
    </citation>
    <scope>NUCLEOTIDE SEQUENCE [LARGE SCALE GENOMIC DNA]</scope>
    <source>
        <strain evidence="10">JCM 17810</strain>
    </source>
</reference>
<evidence type="ECO:0000313" key="9">
    <source>
        <dbReference type="EMBL" id="GAA4427248.1"/>
    </source>
</evidence>
<dbReference type="PANTHER" id="PTHR34819:SF3">
    <property type="entry name" value="CELL SURFACE PROTEIN"/>
    <property type="match status" value="1"/>
</dbReference>
<dbReference type="Gene3D" id="2.60.40.10">
    <property type="entry name" value="Immunoglobulins"/>
    <property type="match status" value="2"/>
</dbReference>
<dbReference type="Pfam" id="PF21959">
    <property type="entry name" value="DUF6923"/>
    <property type="match status" value="2"/>
</dbReference>
<feature type="compositionally biased region" description="Basic and acidic residues" evidence="5">
    <location>
        <begin position="2807"/>
        <end position="2816"/>
    </location>
</feature>
<keyword evidence="10" id="KW-1185">Reference proteome</keyword>
<feature type="domain" description="Gram-positive cocci surface proteins LPxTG" evidence="8">
    <location>
        <begin position="3091"/>
        <end position="3124"/>
    </location>
</feature>
<keyword evidence="4" id="KW-0572">Peptidoglycan-anchor</keyword>
<keyword evidence="6" id="KW-1133">Transmembrane helix</keyword>
<evidence type="ECO:0000256" key="7">
    <source>
        <dbReference type="SAM" id="SignalP"/>
    </source>
</evidence>
<feature type="signal peptide" evidence="7">
    <location>
        <begin position="1"/>
        <end position="19"/>
    </location>
</feature>
<comment type="caution">
    <text evidence="9">The sequence shown here is derived from an EMBL/GenBank/DDBJ whole genome shotgun (WGS) entry which is preliminary data.</text>
</comment>
<dbReference type="EMBL" id="BAABGN010000011">
    <property type="protein sequence ID" value="GAA4427248.1"/>
    <property type="molecule type" value="Genomic_DNA"/>
</dbReference>
<keyword evidence="6" id="KW-0472">Membrane</keyword>
<gene>
    <name evidence="9" type="ORF">GCM10023169_26970</name>
</gene>
<dbReference type="Pfam" id="PF25549">
    <property type="entry name" value="DUF7927"/>
    <property type="match status" value="7"/>
</dbReference>
<evidence type="ECO:0000313" key="10">
    <source>
        <dbReference type="Proteomes" id="UP001500622"/>
    </source>
</evidence>
<dbReference type="NCBIfam" id="TIGR01167">
    <property type="entry name" value="LPXTG_anchor"/>
    <property type="match status" value="1"/>
</dbReference>
<feature type="compositionally biased region" description="Polar residues" evidence="5">
    <location>
        <begin position="26"/>
        <end position="50"/>
    </location>
</feature>
<feature type="region of interest" description="Disordered" evidence="5">
    <location>
        <begin position="844"/>
        <end position="875"/>
    </location>
</feature>
<dbReference type="Proteomes" id="UP001500622">
    <property type="component" value="Unassembled WGS sequence"/>
</dbReference>
<name>A0ABP8LE65_9MICO</name>
<evidence type="ECO:0000256" key="3">
    <source>
        <dbReference type="ARBA" id="ARBA00022729"/>
    </source>
</evidence>
<feature type="compositionally biased region" description="Low complexity" evidence="5">
    <location>
        <begin position="62"/>
        <end position="103"/>
    </location>
</feature>
<evidence type="ECO:0000256" key="6">
    <source>
        <dbReference type="SAM" id="Phobius"/>
    </source>
</evidence>
<feature type="chain" id="PRO_5045911605" description="Gram-positive cocci surface proteins LPxTG domain-containing protein" evidence="7">
    <location>
        <begin position="20"/>
        <end position="3124"/>
    </location>
</feature>
<dbReference type="InterPro" id="IPR057687">
    <property type="entry name" value="DUF7927"/>
</dbReference>
<feature type="transmembrane region" description="Helical" evidence="6">
    <location>
        <begin position="3098"/>
        <end position="3117"/>
    </location>
</feature>
<feature type="region of interest" description="Disordered" evidence="5">
    <location>
        <begin position="2796"/>
        <end position="2826"/>
    </location>
</feature>
<dbReference type="SUPFAM" id="SSF101898">
    <property type="entry name" value="NHL repeat"/>
    <property type="match status" value="1"/>
</dbReference>
<dbReference type="InterPro" id="IPR051172">
    <property type="entry name" value="Chlamydia_OmcB"/>
</dbReference>
<feature type="region of interest" description="Disordered" evidence="5">
    <location>
        <begin position="17"/>
        <end position="133"/>
    </location>
</feature>
<dbReference type="InterPro" id="IPR013783">
    <property type="entry name" value="Ig-like_fold"/>
</dbReference>
<evidence type="ECO:0000256" key="1">
    <source>
        <dbReference type="ARBA" id="ARBA00022512"/>
    </source>
</evidence>
<dbReference type="PROSITE" id="PS50847">
    <property type="entry name" value="GRAM_POS_ANCHORING"/>
    <property type="match status" value="1"/>
</dbReference>
<keyword evidence="1" id="KW-0134">Cell wall</keyword>
<feature type="compositionally biased region" description="Low complexity" evidence="5">
    <location>
        <begin position="854"/>
        <end position="867"/>
    </location>
</feature>
<feature type="compositionally biased region" description="Polar residues" evidence="5">
    <location>
        <begin position="516"/>
        <end position="530"/>
    </location>
</feature>
<dbReference type="SUPFAM" id="SSF69322">
    <property type="entry name" value="Tricorn protease domain 2"/>
    <property type="match status" value="1"/>
</dbReference>
<evidence type="ECO:0000256" key="2">
    <source>
        <dbReference type="ARBA" id="ARBA00022525"/>
    </source>
</evidence>
<dbReference type="InterPro" id="IPR054215">
    <property type="entry name" value="DUF6923"/>
</dbReference>
<keyword evidence="2" id="KW-0964">Secreted</keyword>
<evidence type="ECO:0000256" key="4">
    <source>
        <dbReference type="ARBA" id="ARBA00023088"/>
    </source>
</evidence>
<evidence type="ECO:0000259" key="8">
    <source>
        <dbReference type="PROSITE" id="PS50847"/>
    </source>
</evidence>
<evidence type="ECO:0000256" key="5">
    <source>
        <dbReference type="SAM" id="MobiDB-lite"/>
    </source>
</evidence>
<proteinExistence type="predicted"/>
<dbReference type="PANTHER" id="PTHR34819">
    <property type="entry name" value="LARGE CYSTEINE-RICH PERIPLASMIC PROTEIN OMCB"/>
    <property type="match status" value="1"/>
</dbReference>
<organism evidence="9 10">
    <name type="scientific">Georgenia halophila</name>
    <dbReference type="NCBI Taxonomy" id="620889"/>
    <lineage>
        <taxon>Bacteria</taxon>
        <taxon>Bacillati</taxon>
        <taxon>Actinomycetota</taxon>
        <taxon>Actinomycetes</taxon>
        <taxon>Micrococcales</taxon>
        <taxon>Bogoriellaceae</taxon>
        <taxon>Georgenia</taxon>
    </lineage>
</organism>
<keyword evidence="3 7" id="KW-0732">Signal</keyword>
<keyword evidence="6" id="KW-0812">Transmembrane</keyword>
<feature type="region of interest" description="Disordered" evidence="5">
    <location>
        <begin position="502"/>
        <end position="532"/>
    </location>
</feature>
<accession>A0ABP8LE65</accession>
<feature type="compositionally biased region" description="Low complexity" evidence="5">
    <location>
        <begin position="1219"/>
        <end position="1230"/>
    </location>
</feature>
<protein>
    <recommendedName>
        <fullName evidence="8">Gram-positive cocci surface proteins LPxTG domain-containing protein</fullName>
    </recommendedName>
</protein>
<feature type="region of interest" description="Disordered" evidence="5">
    <location>
        <begin position="1211"/>
        <end position="1233"/>
    </location>
</feature>
<dbReference type="InterPro" id="IPR019931">
    <property type="entry name" value="LPXTG_anchor"/>
</dbReference>